<dbReference type="InterPro" id="IPR053826">
    <property type="entry name" value="WDR75"/>
</dbReference>
<dbReference type="GO" id="GO:0045943">
    <property type="term" value="P:positive regulation of transcription by RNA polymerase I"/>
    <property type="evidence" value="ECO:0007669"/>
    <property type="project" value="InterPro"/>
</dbReference>
<organism evidence="9 10">
    <name type="scientific">Zophobas morio</name>
    <dbReference type="NCBI Taxonomy" id="2755281"/>
    <lineage>
        <taxon>Eukaryota</taxon>
        <taxon>Metazoa</taxon>
        <taxon>Ecdysozoa</taxon>
        <taxon>Arthropoda</taxon>
        <taxon>Hexapoda</taxon>
        <taxon>Insecta</taxon>
        <taxon>Pterygota</taxon>
        <taxon>Neoptera</taxon>
        <taxon>Endopterygota</taxon>
        <taxon>Coleoptera</taxon>
        <taxon>Polyphaga</taxon>
        <taxon>Cucujiformia</taxon>
        <taxon>Tenebrionidae</taxon>
        <taxon>Zophobas</taxon>
    </lineage>
</organism>
<dbReference type="EMBL" id="JALNTZ010000002">
    <property type="protein sequence ID" value="KAJ3663535.1"/>
    <property type="molecule type" value="Genomic_DNA"/>
</dbReference>
<evidence type="ECO:0000313" key="10">
    <source>
        <dbReference type="Proteomes" id="UP001168821"/>
    </source>
</evidence>
<reference evidence="9" key="1">
    <citation type="journal article" date="2023" name="G3 (Bethesda)">
        <title>Whole genome assemblies of Zophobas morio and Tenebrio molitor.</title>
        <authorList>
            <person name="Kaur S."/>
            <person name="Stinson S.A."/>
            <person name="diCenzo G.C."/>
        </authorList>
    </citation>
    <scope>NUCLEOTIDE SEQUENCE</scope>
    <source>
        <strain evidence="9">QUZm001</strain>
    </source>
</reference>
<dbReference type="SMART" id="SM00320">
    <property type="entry name" value="WD40"/>
    <property type="match status" value="5"/>
</dbReference>
<dbReference type="Pfam" id="PF23769">
    <property type="entry name" value="Beta-prop_WDR75_2nd"/>
    <property type="match status" value="1"/>
</dbReference>
<dbReference type="PANTHER" id="PTHR44215">
    <property type="entry name" value="WD REPEAT-CONTAINING PROTEIN 75"/>
    <property type="match status" value="1"/>
</dbReference>
<dbReference type="Pfam" id="PF23869">
    <property type="entry name" value="Beta-prop_WDR75_1st"/>
    <property type="match status" value="1"/>
</dbReference>
<evidence type="ECO:0000256" key="7">
    <source>
        <dbReference type="ARBA" id="ARBA00023242"/>
    </source>
</evidence>
<dbReference type="GO" id="GO:0006364">
    <property type="term" value="P:rRNA processing"/>
    <property type="evidence" value="ECO:0007669"/>
    <property type="project" value="UniProtKB-KW"/>
</dbReference>
<evidence type="ECO:0000256" key="6">
    <source>
        <dbReference type="ARBA" id="ARBA00023163"/>
    </source>
</evidence>
<evidence type="ECO:0000256" key="4">
    <source>
        <dbReference type="ARBA" id="ARBA00022574"/>
    </source>
</evidence>
<sequence length="731" mass="82432">MDIKVNFKAGGSFVELPPQFSSNAENVYIAWKNRILGYSTKTGAQFAEFRGIKDRIVGFGVHYYDSYECVTACSCSGEIITWKVVTFFKLLTKTIKERNIKTFHVIQSEGAPRALISFKQDGKIVFQIIELTLEISHNCGLTITPYHYQVDVSSDKYFAVVQKLSLNVVSFKDVLKAYTFCIDSPREFTCVACHPENEIILTGDSAGRVVVWQRIFTSKPSKAVFHWHTLPVKCLGFSTSGSYFYSGGDESVLVRWQLDNHYERKFLPRLASTIAQIRVSPNNALVAIATNDNAVRIVDPRFENVSLIQNLVIGDSYETGIVVDPKTKALIMNGNVGQIQFYSSCDNSLLYNVDVVGQNKVSSERNCNIENTQVSKIAISKNGLWLATVESRRDPDYSSELRLKLWKFDVTIQSFKLNTWMEDLHENHIHALAFQPLETVDDLKLVTVGGDKKFNVLHLTETETANSKSEIWMGLWVGFYHDLPCKDLSFSIDGSLVAVTFGNTVTTWLPDHGDLKCVLSHPMCKKDITHVEFGTSNQCHLLVAASSERLCVWNLLTLTMVWTVPVNVSILIADTVTTNMAIITKDNMVFVFAPISPEPVFSSDKLLKKSGSIYAAAFVPSRQSNDTKLQWYRRSPIFVLDAKKELFSLGADEENLDTPREIQEISKSLFSMTIPQSQTDKNKSTKSVEHFYLKDIGEKNMKKYLEAPIQTMIPIRIMCRTLLTSMVLQKP</sequence>
<evidence type="ECO:0000259" key="8">
    <source>
        <dbReference type="Pfam" id="PF23769"/>
    </source>
</evidence>
<dbReference type="GO" id="GO:0003723">
    <property type="term" value="F:RNA binding"/>
    <property type="evidence" value="ECO:0007669"/>
    <property type="project" value="InterPro"/>
</dbReference>
<name>A0AA38IW90_9CUCU</name>
<dbReference type="Gene3D" id="2.130.10.10">
    <property type="entry name" value="YVTN repeat-like/Quinoprotein amine dehydrogenase"/>
    <property type="match status" value="2"/>
</dbReference>
<dbReference type="AlphaFoldDB" id="A0AA38IW90"/>
<dbReference type="SUPFAM" id="SSF50978">
    <property type="entry name" value="WD40 repeat-like"/>
    <property type="match status" value="3"/>
</dbReference>
<evidence type="ECO:0000256" key="1">
    <source>
        <dbReference type="ARBA" id="ARBA00004604"/>
    </source>
</evidence>
<dbReference type="GO" id="GO:0032040">
    <property type="term" value="C:small-subunit processome"/>
    <property type="evidence" value="ECO:0007669"/>
    <property type="project" value="InterPro"/>
</dbReference>
<keyword evidence="10" id="KW-1185">Reference proteome</keyword>
<dbReference type="GO" id="GO:2000234">
    <property type="term" value="P:positive regulation of rRNA processing"/>
    <property type="evidence" value="ECO:0007669"/>
    <property type="project" value="TreeGrafter"/>
</dbReference>
<dbReference type="InterPro" id="IPR001680">
    <property type="entry name" value="WD40_rpt"/>
</dbReference>
<keyword evidence="4" id="KW-0853">WD repeat</keyword>
<dbReference type="InterPro" id="IPR036322">
    <property type="entry name" value="WD40_repeat_dom_sf"/>
</dbReference>
<keyword evidence="6" id="KW-0804">Transcription</keyword>
<feature type="domain" description="WD repeat-containing protein 75 second beta-propeller" evidence="8">
    <location>
        <begin position="322"/>
        <end position="642"/>
    </location>
</feature>
<dbReference type="InterPro" id="IPR015943">
    <property type="entry name" value="WD40/YVTN_repeat-like_dom_sf"/>
</dbReference>
<gene>
    <name evidence="9" type="ORF">Zmor_007789</name>
</gene>
<protein>
    <recommendedName>
        <fullName evidence="8">WD repeat-containing protein 75 second beta-propeller domain-containing protein</fullName>
    </recommendedName>
</protein>
<keyword evidence="2" id="KW-0690">Ribosome biogenesis</keyword>
<accession>A0AA38IW90</accession>
<evidence type="ECO:0000256" key="5">
    <source>
        <dbReference type="ARBA" id="ARBA00022737"/>
    </source>
</evidence>
<evidence type="ECO:0000256" key="3">
    <source>
        <dbReference type="ARBA" id="ARBA00022552"/>
    </source>
</evidence>
<keyword evidence="7" id="KW-0539">Nucleus</keyword>
<keyword evidence="5" id="KW-0677">Repeat</keyword>
<comment type="caution">
    <text evidence="9">The sequence shown here is derived from an EMBL/GenBank/DDBJ whole genome shotgun (WGS) entry which is preliminary data.</text>
</comment>
<dbReference type="InterPro" id="IPR057644">
    <property type="entry name" value="Beta-prop_WDR75_2nd"/>
</dbReference>
<dbReference type="PANTHER" id="PTHR44215:SF1">
    <property type="entry name" value="WD REPEAT-CONTAINING PROTEIN 75"/>
    <property type="match status" value="1"/>
</dbReference>
<keyword evidence="3" id="KW-0698">rRNA processing</keyword>
<proteinExistence type="predicted"/>
<evidence type="ECO:0000256" key="2">
    <source>
        <dbReference type="ARBA" id="ARBA00022517"/>
    </source>
</evidence>
<comment type="subcellular location">
    <subcellularLocation>
        <location evidence="1">Nucleus</location>
        <location evidence="1">Nucleolus</location>
    </subcellularLocation>
</comment>
<evidence type="ECO:0000313" key="9">
    <source>
        <dbReference type="EMBL" id="KAJ3663535.1"/>
    </source>
</evidence>
<dbReference type="Proteomes" id="UP001168821">
    <property type="component" value="Unassembled WGS sequence"/>
</dbReference>